<protein>
    <recommendedName>
        <fullName evidence="4">DUF4825 domain-containing protein</fullName>
    </recommendedName>
</protein>
<organism evidence="2 3">
    <name type="scientific">Clostridium ganghwense</name>
    <dbReference type="NCBI Taxonomy" id="312089"/>
    <lineage>
        <taxon>Bacteria</taxon>
        <taxon>Bacillati</taxon>
        <taxon>Bacillota</taxon>
        <taxon>Clostridia</taxon>
        <taxon>Eubacteriales</taxon>
        <taxon>Clostridiaceae</taxon>
        <taxon>Clostridium</taxon>
    </lineage>
</organism>
<accession>A0ABT4CTS5</accession>
<keyword evidence="3" id="KW-1185">Reference proteome</keyword>
<evidence type="ECO:0000313" key="2">
    <source>
        <dbReference type="EMBL" id="MCY6371833.1"/>
    </source>
</evidence>
<dbReference type="Proteomes" id="UP001079657">
    <property type="component" value="Unassembled WGS sequence"/>
</dbReference>
<gene>
    <name evidence="2" type="ORF">OXH55_14400</name>
</gene>
<evidence type="ECO:0000313" key="3">
    <source>
        <dbReference type="Proteomes" id="UP001079657"/>
    </source>
</evidence>
<comment type="caution">
    <text evidence="2">The sequence shown here is derived from an EMBL/GenBank/DDBJ whole genome shotgun (WGS) entry which is preliminary data.</text>
</comment>
<keyword evidence="1" id="KW-0472">Membrane</keyword>
<proteinExistence type="predicted"/>
<dbReference type="EMBL" id="JAPQES010000005">
    <property type="protein sequence ID" value="MCY6371833.1"/>
    <property type="molecule type" value="Genomic_DNA"/>
</dbReference>
<reference evidence="2" key="1">
    <citation type="submission" date="2022-12" db="EMBL/GenBank/DDBJ databases">
        <authorList>
            <person name="Wang J."/>
        </authorList>
    </citation>
    <scope>NUCLEOTIDE SEQUENCE</scope>
    <source>
        <strain evidence="2">HY-42-06</strain>
    </source>
</reference>
<name>A0ABT4CTS5_9CLOT</name>
<keyword evidence="1" id="KW-1133">Transmembrane helix</keyword>
<feature type="transmembrane region" description="Helical" evidence="1">
    <location>
        <begin position="6"/>
        <end position="28"/>
    </location>
</feature>
<evidence type="ECO:0000256" key="1">
    <source>
        <dbReference type="SAM" id="Phobius"/>
    </source>
</evidence>
<dbReference type="RefSeq" id="WP_268050733.1">
    <property type="nucleotide sequence ID" value="NZ_JAPQES010000005.1"/>
</dbReference>
<keyword evidence="1" id="KW-0812">Transmembrane</keyword>
<evidence type="ECO:0008006" key="4">
    <source>
        <dbReference type="Google" id="ProtNLM"/>
    </source>
</evidence>
<sequence length="155" mass="18418">MKKLKIILMSIIMFLILGYGIFCVNINLNRQIYNSIVGDIICYGDDKKTWNLDNMQQVLNNPCRYKSKNISKDKEEGCVPKIRILFNNNPFDFRIDTHNYVFFINNNVITKFKSNIFFNNLRENTFKLIEVIKENIGILYNNTEFLLTYIQSYML</sequence>